<feature type="region of interest" description="Disordered" evidence="1">
    <location>
        <begin position="1"/>
        <end position="22"/>
    </location>
</feature>
<sequence>MPTTPTPAPVDPAATPVDLPVGGTRRALLDRLKHRPGTTTPELAEHLGISPSAVRQHLDALGDAGLVEGRPVPADGPGRPPQGWSVTAAAGALFPDAHGELAVALLDAIGSALGPEALDRVVAARVVAQEASYRADLPAGHSLRARVEALADRRTLEGYEAEVLDDEEGDGALLLVERHCPIGAAARSCAGLCGGELDLFRRVLGDEVTIERTQHVLAGDTCCAYRITAA</sequence>
<keyword evidence="3" id="KW-1185">Reference proteome</keyword>
<evidence type="ECO:0000256" key="1">
    <source>
        <dbReference type="SAM" id="MobiDB-lite"/>
    </source>
</evidence>
<evidence type="ECO:0000313" key="2">
    <source>
        <dbReference type="EMBL" id="WCO65529.1"/>
    </source>
</evidence>
<dbReference type="InterPro" id="IPR036390">
    <property type="entry name" value="WH_DNA-bd_sf"/>
</dbReference>
<dbReference type="RefSeq" id="WP_272735054.1">
    <property type="nucleotide sequence ID" value="NZ_CP116942.1"/>
</dbReference>
<dbReference type="InterPro" id="IPR036388">
    <property type="entry name" value="WH-like_DNA-bd_sf"/>
</dbReference>
<dbReference type="Gene3D" id="1.10.10.10">
    <property type="entry name" value="Winged helix-like DNA-binding domain superfamily/Winged helix DNA-binding domain"/>
    <property type="match status" value="1"/>
</dbReference>
<proteinExistence type="predicted"/>
<dbReference type="AlphaFoldDB" id="A0AAF0BUK6"/>
<dbReference type="SUPFAM" id="SSF46785">
    <property type="entry name" value="Winged helix' DNA-binding domain"/>
    <property type="match status" value="1"/>
</dbReference>
<name>A0AAF0BUK6_9ACTN</name>
<dbReference type="EMBL" id="CP116942">
    <property type="protein sequence ID" value="WCO65529.1"/>
    <property type="molecule type" value="Genomic_DNA"/>
</dbReference>
<feature type="compositionally biased region" description="Low complexity" evidence="1">
    <location>
        <begin position="11"/>
        <end position="21"/>
    </location>
</feature>
<gene>
    <name evidence="2" type="ORF">PO878_13580</name>
</gene>
<feature type="compositionally biased region" description="Pro residues" evidence="1">
    <location>
        <begin position="1"/>
        <end position="10"/>
    </location>
</feature>
<dbReference type="Pfam" id="PF12840">
    <property type="entry name" value="HTH_20"/>
    <property type="match status" value="1"/>
</dbReference>
<protein>
    <submittedName>
        <fullName evidence="2">Helix-turn-helix domain-containing protein</fullName>
    </submittedName>
</protein>
<dbReference type="Proteomes" id="UP001216390">
    <property type="component" value="Chromosome"/>
</dbReference>
<organism evidence="2 3">
    <name type="scientific">Iamia majanohamensis</name>
    <dbReference type="NCBI Taxonomy" id="467976"/>
    <lineage>
        <taxon>Bacteria</taxon>
        <taxon>Bacillati</taxon>
        <taxon>Actinomycetota</taxon>
        <taxon>Acidimicrobiia</taxon>
        <taxon>Acidimicrobiales</taxon>
        <taxon>Iamiaceae</taxon>
        <taxon>Iamia</taxon>
    </lineage>
</organism>
<dbReference type="CDD" id="cd03440">
    <property type="entry name" value="hot_dog"/>
    <property type="match status" value="1"/>
</dbReference>
<evidence type="ECO:0000313" key="3">
    <source>
        <dbReference type="Proteomes" id="UP001216390"/>
    </source>
</evidence>
<reference evidence="2" key="1">
    <citation type="submission" date="2023-01" db="EMBL/GenBank/DDBJ databases">
        <title>The diversity of Class Acidimicrobiia in South China Sea sediment environments and the proposal of Iamia marina sp. nov., a novel species of the genus Iamia.</title>
        <authorList>
            <person name="He Y."/>
            <person name="Tian X."/>
        </authorList>
    </citation>
    <scope>NUCLEOTIDE SEQUENCE</scope>
    <source>
        <strain evidence="2">DSM 19957</strain>
    </source>
</reference>
<dbReference type="InterPro" id="IPR011991">
    <property type="entry name" value="ArsR-like_HTH"/>
</dbReference>
<dbReference type="CDD" id="cd00090">
    <property type="entry name" value="HTH_ARSR"/>
    <property type="match status" value="1"/>
</dbReference>
<accession>A0AAF0BUK6</accession>
<dbReference type="KEGG" id="ima:PO878_13580"/>